<feature type="compositionally biased region" description="Low complexity" evidence="1">
    <location>
        <begin position="2337"/>
        <end position="2349"/>
    </location>
</feature>
<accession>A0A8S9VRI1</accession>
<feature type="region of interest" description="Disordered" evidence="1">
    <location>
        <begin position="2315"/>
        <end position="2349"/>
    </location>
</feature>
<name>A0A8S9VRI1_PLAFO</name>
<evidence type="ECO:0000313" key="3">
    <source>
        <dbReference type="Proteomes" id="UP000754359"/>
    </source>
</evidence>
<feature type="compositionally biased region" description="Basic residues" evidence="1">
    <location>
        <begin position="1"/>
        <end position="21"/>
    </location>
</feature>
<gene>
    <name evidence="2" type="ORF">CYL21_1947</name>
</gene>
<feature type="compositionally biased region" description="Basic and acidic residues" evidence="1">
    <location>
        <begin position="2324"/>
        <end position="2336"/>
    </location>
</feature>
<evidence type="ECO:0000313" key="2">
    <source>
        <dbReference type="EMBL" id="KAF4329809.1"/>
    </source>
</evidence>
<dbReference type="EMBL" id="QFXU01000011">
    <property type="protein sequence ID" value="KAF4329809.1"/>
    <property type="molecule type" value="Genomic_DNA"/>
</dbReference>
<feature type="region of interest" description="Disordered" evidence="1">
    <location>
        <begin position="1"/>
        <end position="37"/>
    </location>
</feature>
<sequence length="2918" mass="347827">MRSYERKKKKKTAKTSSHGRNKWTSNKSKSSYKKKKKNLVNSNYNLLNYLQREHINENIKNLGEYLNHSDVNICEKNIKKVDKSKNIPCVTSKDINIVNGNINKEKKIKIKQKKKRRRTNKESVCIPYVKEEKDVPILYSNKEIILYKKNESDIINRANINRKNIDNDNVDKNNVDKYNMNHKEKKRNCSSNTNKNNISIENKIRNNKWINKRNIFEQKHKKIYHNMFKSEDISNQNFKNVIIQHEHSSECSNRSHEKKKKKLYYSSTLHTNFGRIKENNTLFQEYEEKQNEIINKKYYMFHSTDITNNNANLYDNQINNNYEEEEKNEKTISNDFLDNILPVEKIIQYVDDISIEALVYILNTLDITNSTSLIERLPHRYYKEYLMFTNNIKRIIELMENISNEKLGSFFITYKEEKDICKYINILSLEKLNNILNCFPIDNYKEFILLFDEYKLLEILNTLSISTCLHILLNISQKKLRYIFDNINEEKLIMLINEVPLCKFYYINECIPIQKIGTLSNNICYEKLYHLHNSLSNSKNIHHITCNLSIHIIIQLIIDLPIYKAIQILKTISLEKIAQCIMFNKNCFNIYDILYKAFHIDKIVQIIIHLDNDVNNINILLNLANYTDIIHYINYISFNKFKSFIDKLPIPFLKKIINDISLKKIIQFFMNNKNEKKVIICFYQLTIKNLNSVVQLLPVKNVLRLVIPSHMDIHSKETKKIMNRLDAKNMVHLLNDLNDNEYKYICNYIPLEKIPNLLNNSTFANYEKCYIVILYLPIRKLIDTFHTLNEEKKFGILERMPYYIKDTIICNIYDTTKKFIYLMNPIQQIFISCMLFKLNRIFGNHYKKKNINKQKNKKDDKKNTKKYITLYSIRNKFYDIIKNINIKKYHLFLNQVTCNKIIETQNIIHNIRNKKKYEHEQIVQDLFFYFNIYQYVKKKKKEKILHIKKNIPLNVQNHDKVRPKIFNNINSAITCISDPILSNDTSYKNSSLYNKSYITKKRNSNDLLNNIKSNNNNNMYIYKDGIAPNNNENHYIDLSKREKILPIKTYNIKNKASTNIYYNQNSSLNNICHEKNINKDMTKHVKKKKKKKNSYHPKSRHGLYIFLIHLIIVIKKHIQDENDRKINEKKSYDINYTTTDNNNNNNNNYNYNNYNNNHNNNHSNLLSNTSSTNHNDYNKFIFYHVRKIMKNIFFSVRKILQMKNRSNVIKNISIFHIMNANLLPYMINENYNNIFYDISNNIKHTEKINHNPNISDNRNHLQEYKIFNMIQDSTEFFDANNTCVVIENEHTNIMDTSKENENIFSLKDDIPIIEDTNNVIEFDNEQIINDICVQKNKNRNPLYYVSLLFNKPNSFPYLIKKNILRIEKNDKRYKNFFFFKTATICDTIKNEECESNTQGDNIKDYILTTSNIFKKNRNNILNIYNKDTKIDNDIDKEESEQINSDNINILYCNTNVESHNNNNNNNNNNKNNNKNKNNDRNNNNRKKKDIQKSKFSDLRYKWKFSHISEKYKNKIYKINNNINGEKKNVYCLKFIFVLNNVCDLDKRNNDNINLTLNFFISKKKKKRLLNIYKQKILDSSLDIQINNEKYKNKIINFSTNISDTTCYINSNIVNIKFNKEQKNKLEYLYSLINEEDPSNKNLFNKTKCDTYIKHDGNMNVDNVHYDYKRDDHINNDKYNYNYNYSYNYNYDEKVSFNQLKNNTLDHNENKNNNILSEKFISNLLNKNIILLWSCKNIGYIFLNTDNSLHINIQDISHNLYIQIDKYNYNTHKNYFFNNNNNYKKGTYIFLNRLFVKEKIHFRKLKEAFSKIIENKKQKKKGVCKSLLEENNNENFYKCKDSENKIKYKNVNNVTNKNGSVENNNSLNKYENSTNTDILKFIHINMENNYKSEQNSAEDNMNEDIIYFGDDKYEFFNDTNILEKKNINQKNNEISIIDKQVYHDIDIDKDNYLIQYDKNIKRKNSLIFMNNTNDTCSNNMFYEQSKRDDPINEYYYKHHNSIVVNYFNNVIRESNKILSEKRNNINKQIREEIININEKSIHSLDSNEKEKVHQIISNEYNNIMEHELRKIRNPYLCDMYQFLKYSYTKEEFNIILYLKKRNKKLNKIKDMSNIKMNVSKKIINNGNNIIDVQRNGKFVPHIFNDNHILKLKLVTLVDNELCDYKLYNNKIINNNNNKETLRFEENLRKINLSFHSSHIFASNPFIVSREHFLLDQKTQNNSTAQIIQDNNNNNNNNGDRKKENNIYNENEEGIINNNIFVKGINKNTSFYNEKYNIQTQNNKDYKNEMLSLSNISYNEIMIQKCIEKDEVFKNGNNLENSKNLQNEEKSPTIKEKNIPNNNNNNNNNNNKNNIYDILDNNLFKGLFIKDDIKLSKRTIQDILTSSDTNNLYKNKAFSNHKEEIQSLNTEQKINKIYIPNYSSDVVRKVSNNFSCINQSTNMPNIFSNSIGNIKRIKEKNKIMQNSNSILSDVSDIFINYNDSNKEVEKNMNSSYFNKLIIPIPGDNVNINFFEKKETHLDDNYININSHEENNINTSHIIKKSHVVSNLNYKNISDNSLKNKLCFEFSKTNHHHNNNNNNNNVDDYINNSNNNIYINDTHKNINGIMYNLGFLNLHCLLENKNKHFYLITQGYIKASNYINDQMLIHTKIYNEIFHTKKYIDAKKNTSIISSSFDSVTKQNDKLYCLHKKKRMFCNICGYILKQNFLNDFFFFKIFIVTKRAIFSNHSTINIIYQSPLIKAVFHEKDNIKYKLEQTNNNQYILKIIAIKKKKIHKTFSLSKNKHFRKCLEIELINTEKKNIENEMYERKENVLDKKIYGKQVFHKKSFDNLYNTTKDSLIINNEKYKSEVKKKKYSSYENIKNYSQSLSNTSYSNHLSTSICKANKAILNFSILDDKNKKKYDVEKFIVPSIYFCTNG</sequence>
<evidence type="ECO:0000256" key="1">
    <source>
        <dbReference type="SAM" id="MobiDB-lite"/>
    </source>
</evidence>
<feature type="compositionally biased region" description="Low complexity" evidence="1">
    <location>
        <begin position="1460"/>
        <end position="1475"/>
    </location>
</feature>
<feature type="region of interest" description="Disordered" evidence="1">
    <location>
        <begin position="1456"/>
        <end position="1490"/>
    </location>
</feature>
<protein>
    <submittedName>
        <fullName evidence="2">Uncharacterized protein</fullName>
    </submittedName>
</protein>
<reference evidence="2 3" key="1">
    <citation type="submission" date="2018-05" db="EMBL/GenBank/DDBJ databases">
        <title>Genome assembly of Plasmodium falciparum NF54 DiCre.</title>
        <authorList>
            <person name="Baumgarten S."/>
            <person name="Treeck M."/>
            <person name="Scherf A."/>
        </authorList>
    </citation>
    <scope>NUCLEOTIDE SEQUENCE [LARGE SCALE GENOMIC DNA]</scope>
    <source>
        <strain evidence="2">NF54</strain>
    </source>
</reference>
<comment type="caution">
    <text evidence="2">The sequence shown here is derived from an EMBL/GenBank/DDBJ whole genome shotgun (WGS) entry which is preliminary data.</text>
</comment>
<dbReference type="Proteomes" id="UP000754359">
    <property type="component" value="Unassembled WGS sequence"/>
</dbReference>
<organism evidence="2 3">
    <name type="scientific">Plasmodium falciparum (isolate NF54)</name>
    <dbReference type="NCBI Taxonomy" id="5843"/>
    <lineage>
        <taxon>Eukaryota</taxon>
        <taxon>Sar</taxon>
        <taxon>Alveolata</taxon>
        <taxon>Apicomplexa</taxon>
        <taxon>Aconoidasida</taxon>
        <taxon>Haemosporida</taxon>
        <taxon>Plasmodiidae</taxon>
        <taxon>Plasmodium</taxon>
        <taxon>Plasmodium (Laverania)</taxon>
    </lineage>
</organism>
<proteinExistence type="predicted"/>